<keyword evidence="3" id="KW-1185">Reference proteome</keyword>
<gene>
    <name evidence="2" type="ORF">PIB30_058367</name>
</gene>
<protein>
    <submittedName>
        <fullName evidence="2">Uncharacterized protein</fullName>
    </submittedName>
</protein>
<feature type="non-terminal residue" evidence="2">
    <location>
        <position position="177"/>
    </location>
</feature>
<name>A0ABU6VLZ8_9FABA</name>
<proteinExistence type="predicted"/>
<evidence type="ECO:0000256" key="1">
    <source>
        <dbReference type="SAM" id="MobiDB-lite"/>
    </source>
</evidence>
<comment type="caution">
    <text evidence="2">The sequence shown here is derived from an EMBL/GenBank/DDBJ whole genome shotgun (WGS) entry which is preliminary data.</text>
</comment>
<dbReference type="EMBL" id="JASCZI010151524">
    <property type="protein sequence ID" value="MED6173336.1"/>
    <property type="molecule type" value="Genomic_DNA"/>
</dbReference>
<organism evidence="2 3">
    <name type="scientific">Stylosanthes scabra</name>
    <dbReference type="NCBI Taxonomy" id="79078"/>
    <lineage>
        <taxon>Eukaryota</taxon>
        <taxon>Viridiplantae</taxon>
        <taxon>Streptophyta</taxon>
        <taxon>Embryophyta</taxon>
        <taxon>Tracheophyta</taxon>
        <taxon>Spermatophyta</taxon>
        <taxon>Magnoliopsida</taxon>
        <taxon>eudicotyledons</taxon>
        <taxon>Gunneridae</taxon>
        <taxon>Pentapetalae</taxon>
        <taxon>rosids</taxon>
        <taxon>fabids</taxon>
        <taxon>Fabales</taxon>
        <taxon>Fabaceae</taxon>
        <taxon>Papilionoideae</taxon>
        <taxon>50 kb inversion clade</taxon>
        <taxon>dalbergioids sensu lato</taxon>
        <taxon>Dalbergieae</taxon>
        <taxon>Pterocarpus clade</taxon>
        <taxon>Stylosanthes</taxon>
    </lineage>
</organism>
<dbReference type="Proteomes" id="UP001341840">
    <property type="component" value="Unassembled WGS sequence"/>
</dbReference>
<evidence type="ECO:0000313" key="2">
    <source>
        <dbReference type="EMBL" id="MED6173336.1"/>
    </source>
</evidence>
<sequence>MQAAFAAISMHRNGGYTVEDFVHKFLTMEAVRATYNFMIHPVPSQELLAASAERKVITTRHARVHLEIQTGKGAPRDPNWKTKSRKTKKVNTQVATEGEGTDGQSEHLIDGVVALVPTSQNPSNNATNAQKTPMDPVEKARKSKKKKPKMTTMQHEEMTLSQIAPTPPNAAPSQEPS</sequence>
<evidence type="ECO:0000313" key="3">
    <source>
        <dbReference type="Proteomes" id="UP001341840"/>
    </source>
</evidence>
<accession>A0ABU6VLZ8</accession>
<feature type="compositionally biased region" description="Polar residues" evidence="1">
    <location>
        <begin position="117"/>
        <end position="131"/>
    </location>
</feature>
<reference evidence="2 3" key="1">
    <citation type="journal article" date="2023" name="Plants (Basel)">
        <title>Bridging the Gap: Combining Genomics and Transcriptomics Approaches to Understand Stylosanthes scabra, an Orphan Legume from the Brazilian Caatinga.</title>
        <authorList>
            <person name="Ferreira-Neto J.R.C."/>
            <person name="da Silva M.D."/>
            <person name="Binneck E."/>
            <person name="de Melo N.F."/>
            <person name="da Silva R.H."/>
            <person name="de Melo A.L.T.M."/>
            <person name="Pandolfi V."/>
            <person name="Bustamante F.O."/>
            <person name="Brasileiro-Vidal A.C."/>
            <person name="Benko-Iseppon A.M."/>
        </authorList>
    </citation>
    <scope>NUCLEOTIDE SEQUENCE [LARGE SCALE GENOMIC DNA]</scope>
    <source>
        <tissue evidence="2">Leaves</tissue>
    </source>
</reference>
<feature type="region of interest" description="Disordered" evidence="1">
    <location>
        <begin position="71"/>
        <end position="177"/>
    </location>
</feature>